<proteinExistence type="predicted"/>
<keyword evidence="3" id="KW-1185">Reference proteome</keyword>
<dbReference type="Proteomes" id="UP000245678">
    <property type="component" value="Unassembled WGS sequence"/>
</dbReference>
<sequence length="293" mass="32777">MKFLNLVKFTLVVLFLSVAVHAGAQSDDKALGRLDYQIKVAYVPVSDKDTAKKYYIQMHSLYFGKQASLNIETLPTAQMKDPKFISLKKDTTELSKKAIAGKEDLMDAYKHAAAVPINSPAVLNTSYHVYNSPEFYSVRQSAYNIAVVVNDTLPSIQWKLEPEEKTISGFAVNKAIGQFRGRNYTAWYAKKIPVPAGPWKLSGLPGLILEAYDDTKEIVIQLTALNIPSADEVTIKKPQPEGKVVTQKEFIAAQQKRNDEIGKMLRASSSQTQNTKQFIQVIKLVNMEFKDAR</sequence>
<name>A0A316H4C0_9SPHI</name>
<dbReference type="RefSeq" id="WP_109609509.1">
    <property type="nucleotide sequence ID" value="NZ_QGHA01000010.1"/>
</dbReference>
<accession>A0A316H4C0</accession>
<dbReference type="NCBIfam" id="TIGR01200">
    <property type="entry name" value="GLPGLI"/>
    <property type="match status" value="1"/>
</dbReference>
<comment type="caution">
    <text evidence="2">The sequence shown here is derived from an EMBL/GenBank/DDBJ whole genome shotgun (WGS) entry which is preliminary data.</text>
</comment>
<evidence type="ECO:0000313" key="3">
    <source>
        <dbReference type="Proteomes" id="UP000245678"/>
    </source>
</evidence>
<dbReference type="Pfam" id="PF09697">
    <property type="entry name" value="Porph_ging"/>
    <property type="match status" value="1"/>
</dbReference>
<reference evidence="2 3" key="1">
    <citation type="submission" date="2018-05" db="EMBL/GenBank/DDBJ databases">
        <title>Genomic Encyclopedia of Archaeal and Bacterial Type Strains, Phase II (KMG-II): from individual species to whole genera.</title>
        <authorList>
            <person name="Goeker M."/>
        </authorList>
    </citation>
    <scope>NUCLEOTIDE SEQUENCE [LARGE SCALE GENOMIC DNA]</scope>
    <source>
        <strain evidence="2 3">DSM 19975</strain>
    </source>
</reference>
<evidence type="ECO:0000256" key="1">
    <source>
        <dbReference type="SAM" id="SignalP"/>
    </source>
</evidence>
<keyword evidence="1" id="KW-0732">Signal</keyword>
<feature type="chain" id="PRO_5016363435" evidence="1">
    <location>
        <begin position="25"/>
        <end position="293"/>
    </location>
</feature>
<evidence type="ECO:0000313" key="2">
    <source>
        <dbReference type="EMBL" id="PWK73744.1"/>
    </source>
</evidence>
<protein>
    <submittedName>
        <fullName evidence="2">GLPGLI family protein</fullName>
    </submittedName>
</protein>
<dbReference type="InterPro" id="IPR005901">
    <property type="entry name" value="GLPGLI"/>
</dbReference>
<feature type="signal peptide" evidence="1">
    <location>
        <begin position="1"/>
        <end position="24"/>
    </location>
</feature>
<gene>
    <name evidence="2" type="ORF">LX99_04129</name>
</gene>
<dbReference type="AlphaFoldDB" id="A0A316H4C0"/>
<dbReference type="EMBL" id="QGHA01000010">
    <property type="protein sequence ID" value="PWK73744.1"/>
    <property type="molecule type" value="Genomic_DNA"/>
</dbReference>
<organism evidence="2 3">
    <name type="scientific">Mucilaginibacter oryzae</name>
    <dbReference type="NCBI Taxonomy" id="468058"/>
    <lineage>
        <taxon>Bacteria</taxon>
        <taxon>Pseudomonadati</taxon>
        <taxon>Bacteroidota</taxon>
        <taxon>Sphingobacteriia</taxon>
        <taxon>Sphingobacteriales</taxon>
        <taxon>Sphingobacteriaceae</taxon>
        <taxon>Mucilaginibacter</taxon>
    </lineage>
</organism>